<reference evidence="3 4" key="1">
    <citation type="submission" date="2019-06" db="EMBL/GenBank/DDBJ databases">
        <title>Flavibacter putida gen. nov., sp. nov., a novel marine bacterium of the family Flavobacteriaceae isolated from coastal seawater.</title>
        <authorList>
            <person name="Feng X."/>
        </authorList>
    </citation>
    <scope>NUCLEOTIDE SEQUENCE [LARGE SCALE GENOMIC DNA]</scope>
    <source>
        <strain evidence="3 4">PLHSN227</strain>
    </source>
</reference>
<dbReference type="RefSeq" id="WP_141420290.1">
    <property type="nucleotide sequence ID" value="NZ_VIAR01000001.1"/>
</dbReference>
<gene>
    <name evidence="3" type="ORF">FKR84_00850</name>
</gene>
<keyword evidence="1" id="KW-1133">Transmembrane helix</keyword>
<feature type="transmembrane region" description="Helical" evidence="1">
    <location>
        <begin position="72"/>
        <end position="91"/>
    </location>
</feature>
<proteinExistence type="predicted"/>
<dbReference type="PANTHER" id="PTHR34220:SF7">
    <property type="entry name" value="SENSOR HISTIDINE KINASE YPDA"/>
    <property type="match status" value="1"/>
</dbReference>
<dbReference type="GO" id="GO:0016020">
    <property type="term" value="C:membrane"/>
    <property type="evidence" value="ECO:0007669"/>
    <property type="project" value="InterPro"/>
</dbReference>
<evidence type="ECO:0000313" key="4">
    <source>
        <dbReference type="Proteomes" id="UP000317169"/>
    </source>
</evidence>
<dbReference type="Pfam" id="PF06580">
    <property type="entry name" value="His_kinase"/>
    <property type="match status" value="1"/>
</dbReference>
<dbReference type="AlphaFoldDB" id="A0A507ZXX2"/>
<dbReference type="Proteomes" id="UP000317169">
    <property type="component" value="Unassembled WGS sequence"/>
</dbReference>
<dbReference type="GO" id="GO:0000155">
    <property type="term" value="F:phosphorelay sensor kinase activity"/>
    <property type="evidence" value="ECO:0007669"/>
    <property type="project" value="InterPro"/>
</dbReference>
<feature type="domain" description="Signal transduction histidine kinase internal region" evidence="2">
    <location>
        <begin position="156"/>
        <end position="235"/>
    </location>
</feature>
<keyword evidence="4" id="KW-1185">Reference proteome</keyword>
<evidence type="ECO:0000259" key="2">
    <source>
        <dbReference type="Pfam" id="PF06580"/>
    </source>
</evidence>
<keyword evidence="1" id="KW-0812">Transmembrane</keyword>
<comment type="caution">
    <text evidence="3">The sequence shown here is derived from an EMBL/GenBank/DDBJ whole genome shotgun (WGS) entry which is preliminary data.</text>
</comment>
<dbReference type="EMBL" id="VIAR01000001">
    <property type="protein sequence ID" value="TQD40558.1"/>
    <property type="molecule type" value="Genomic_DNA"/>
</dbReference>
<protein>
    <recommendedName>
        <fullName evidence="2">Signal transduction histidine kinase internal region domain-containing protein</fullName>
    </recommendedName>
</protein>
<feature type="transmembrane region" description="Helical" evidence="1">
    <location>
        <begin position="122"/>
        <end position="140"/>
    </location>
</feature>
<name>A0A507ZXX2_9FLAO</name>
<feature type="transmembrane region" description="Helical" evidence="1">
    <location>
        <begin position="7"/>
        <end position="27"/>
    </location>
</feature>
<keyword evidence="1" id="KW-0472">Membrane</keyword>
<dbReference type="PANTHER" id="PTHR34220">
    <property type="entry name" value="SENSOR HISTIDINE KINASE YPDA"/>
    <property type="match status" value="1"/>
</dbReference>
<feature type="transmembrane region" description="Helical" evidence="1">
    <location>
        <begin position="39"/>
        <end position="60"/>
    </location>
</feature>
<dbReference type="OrthoDB" id="9809908at2"/>
<evidence type="ECO:0000313" key="3">
    <source>
        <dbReference type="EMBL" id="TQD40558.1"/>
    </source>
</evidence>
<sequence length="343" mass="41302">MNKKQEIRYHLIFWILFIIMEVFSDIVLKDNLNSFNLYLLHNIEFLLLQIGVFYIVYSWLAPKCVPQKKWGNLFLGLLGILLLFAALRYIFEEVILYAITGYHNYYPDSLRPLYYIFDNSYYAFRIFLLALVFYFVKHLLNTKQEINALKLKKKQAELRALKSQLSPHFLFNTLNSFYAEALDVNSKLSDDILKLSEMLRYITYEQEKEFVFLKEELRFLENYISLFQRRFDDNLFIEKSFPKNTKNYKIPALLLLHFIENTFKHGVLDNREEPVFLKLTIMDEYLEFSLNNAIKTDQHLDVGGIGYKNIEQRLHLLFKKTYELKHFQKENRYFVFLKIPLKN</sequence>
<evidence type="ECO:0000256" key="1">
    <source>
        <dbReference type="SAM" id="Phobius"/>
    </source>
</evidence>
<dbReference type="InterPro" id="IPR010559">
    <property type="entry name" value="Sig_transdc_His_kin_internal"/>
</dbReference>
<dbReference type="InterPro" id="IPR050640">
    <property type="entry name" value="Bact_2-comp_sensor_kinase"/>
</dbReference>
<organism evidence="3 4">
    <name type="scientific">Haloflavibacter putidus</name>
    <dbReference type="NCBI Taxonomy" id="2576776"/>
    <lineage>
        <taxon>Bacteria</taxon>
        <taxon>Pseudomonadati</taxon>
        <taxon>Bacteroidota</taxon>
        <taxon>Flavobacteriia</taxon>
        <taxon>Flavobacteriales</taxon>
        <taxon>Flavobacteriaceae</taxon>
        <taxon>Haloflavibacter</taxon>
    </lineage>
</organism>
<accession>A0A507ZXX2</accession>